<keyword evidence="2" id="KW-1185">Reference proteome</keyword>
<dbReference type="EMBL" id="MU863655">
    <property type="protein sequence ID" value="KAK4098833.1"/>
    <property type="molecule type" value="Genomic_DNA"/>
</dbReference>
<name>A0AAN6SZ62_9PEZI</name>
<protein>
    <submittedName>
        <fullName evidence="1">Uncharacterized protein</fullName>
    </submittedName>
</protein>
<sequence length="185" mass="19794">MPPLDLTNEPLNVAAFYDWKIDTSALDEAEAVIVRCSHQTSQRLTDTLATYIQAAQIARKAAVGESTAFDADSWAWSVSPDNVAGWSPAAPSVAPSATPFAAPSAALAKTDETWQLGLPTALPKTSGIFGTDTRTPGAQECMSNSCSLSPLSNISRESRELPCSQSYTQFLLPKHSRVTLKRHNG</sequence>
<gene>
    <name evidence="1" type="ORF">N658DRAFT_499076</name>
</gene>
<evidence type="ECO:0000313" key="2">
    <source>
        <dbReference type="Proteomes" id="UP001305647"/>
    </source>
</evidence>
<reference evidence="1" key="2">
    <citation type="submission" date="2023-05" db="EMBL/GenBank/DDBJ databases">
        <authorList>
            <consortium name="Lawrence Berkeley National Laboratory"/>
            <person name="Steindorff A."/>
            <person name="Hensen N."/>
            <person name="Bonometti L."/>
            <person name="Westerberg I."/>
            <person name="Brannstrom I.O."/>
            <person name="Guillou S."/>
            <person name="Cros-Aarteil S."/>
            <person name="Calhoun S."/>
            <person name="Haridas S."/>
            <person name="Kuo A."/>
            <person name="Mondo S."/>
            <person name="Pangilinan J."/>
            <person name="Riley R."/>
            <person name="Labutti K."/>
            <person name="Andreopoulos B."/>
            <person name="Lipzen A."/>
            <person name="Chen C."/>
            <person name="Yanf M."/>
            <person name="Daum C."/>
            <person name="Ng V."/>
            <person name="Clum A."/>
            <person name="Ohm R."/>
            <person name="Martin F."/>
            <person name="Silar P."/>
            <person name="Natvig D."/>
            <person name="Lalanne C."/>
            <person name="Gautier V."/>
            <person name="Ament-Velasquez S.L."/>
            <person name="Kruys A."/>
            <person name="Hutchinson M.I."/>
            <person name="Powell A.J."/>
            <person name="Barry K."/>
            <person name="Miller A.N."/>
            <person name="Grigoriev I.V."/>
            <person name="Debuchy R."/>
            <person name="Gladieux P."/>
            <person name="Thoren M.H."/>
            <person name="Johannesson H."/>
        </authorList>
    </citation>
    <scope>NUCLEOTIDE SEQUENCE</scope>
    <source>
        <strain evidence="1">CBS 757.83</strain>
    </source>
</reference>
<organism evidence="1 2">
    <name type="scientific">Parathielavia hyrcaniae</name>
    <dbReference type="NCBI Taxonomy" id="113614"/>
    <lineage>
        <taxon>Eukaryota</taxon>
        <taxon>Fungi</taxon>
        <taxon>Dikarya</taxon>
        <taxon>Ascomycota</taxon>
        <taxon>Pezizomycotina</taxon>
        <taxon>Sordariomycetes</taxon>
        <taxon>Sordariomycetidae</taxon>
        <taxon>Sordariales</taxon>
        <taxon>Chaetomiaceae</taxon>
        <taxon>Parathielavia</taxon>
    </lineage>
</organism>
<comment type="caution">
    <text evidence="1">The sequence shown here is derived from an EMBL/GenBank/DDBJ whole genome shotgun (WGS) entry which is preliminary data.</text>
</comment>
<evidence type="ECO:0000313" key="1">
    <source>
        <dbReference type="EMBL" id="KAK4098833.1"/>
    </source>
</evidence>
<proteinExistence type="predicted"/>
<reference evidence="1" key="1">
    <citation type="journal article" date="2023" name="Mol. Phylogenet. Evol.">
        <title>Genome-scale phylogeny and comparative genomics of the fungal order Sordariales.</title>
        <authorList>
            <person name="Hensen N."/>
            <person name="Bonometti L."/>
            <person name="Westerberg I."/>
            <person name="Brannstrom I.O."/>
            <person name="Guillou S."/>
            <person name="Cros-Aarteil S."/>
            <person name="Calhoun S."/>
            <person name="Haridas S."/>
            <person name="Kuo A."/>
            <person name="Mondo S."/>
            <person name="Pangilinan J."/>
            <person name="Riley R."/>
            <person name="LaButti K."/>
            <person name="Andreopoulos B."/>
            <person name="Lipzen A."/>
            <person name="Chen C."/>
            <person name="Yan M."/>
            <person name="Daum C."/>
            <person name="Ng V."/>
            <person name="Clum A."/>
            <person name="Steindorff A."/>
            <person name="Ohm R.A."/>
            <person name="Martin F."/>
            <person name="Silar P."/>
            <person name="Natvig D.O."/>
            <person name="Lalanne C."/>
            <person name="Gautier V."/>
            <person name="Ament-Velasquez S.L."/>
            <person name="Kruys A."/>
            <person name="Hutchinson M.I."/>
            <person name="Powell A.J."/>
            <person name="Barry K."/>
            <person name="Miller A.N."/>
            <person name="Grigoriev I.V."/>
            <person name="Debuchy R."/>
            <person name="Gladieux P."/>
            <person name="Hiltunen Thoren M."/>
            <person name="Johannesson H."/>
        </authorList>
    </citation>
    <scope>NUCLEOTIDE SEQUENCE</scope>
    <source>
        <strain evidence="1">CBS 757.83</strain>
    </source>
</reference>
<accession>A0AAN6SZ62</accession>
<dbReference type="Proteomes" id="UP001305647">
    <property type="component" value="Unassembled WGS sequence"/>
</dbReference>
<dbReference type="AlphaFoldDB" id="A0AAN6SZ62"/>